<dbReference type="AlphaFoldDB" id="A0A8J1TIA3"/>
<gene>
    <name evidence="2" type="ORF">OFUS_LOCUS5194</name>
</gene>
<reference evidence="2" key="1">
    <citation type="submission" date="2022-03" db="EMBL/GenBank/DDBJ databases">
        <authorList>
            <person name="Martin C."/>
        </authorList>
    </citation>
    <scope>NUCLEOTIDE SEQUENCE</scope>
</reference>
<dbReference type="Gene3D" id="3.40.50.150">
    <property type="entry name" value="Vaccinia Virus protein VP39"/>
    <property type="match status" value="1"/>
</dbReference>
<dbReference type="InterPro" id="IPR029063">
    <property type="entry name" value="SAM-dependent_MTases_sf"/>
</dbReference>
<dbReference type="OrthoDB" id="8300214at2759"/>
<comment type="similarity">
    <text evidence="1">Belongs to the CFA/CMAS family.</text>
</comment>
<dbReference type="SUPFAM" id="SSF53335">
    <property type="entry name" value="S-adenosyl-L-methionine-dependent methyltransferases"/>
    <property type="match status" value="1"/>
</dbReference>
<comment type="caution">
    <text evidence="2">The sequence shown here is derived from an EMBL/GenBank/DDBJ whole genome shotgun (WGS) entry which is preliminary data.</text>
</comment>
<dbReference type="CDD" id="cd02440">
    <property type="entry name" value="AdoMet_MTases"/>
    <property type="match status" value="1"/>
</dbReference>
<keyword evidence="3" id="KW-1185">Reference proteome</keyword>
<name>A0A8J1TIA3_OWEFU</name>
<evidence type="ECO:0000313" key="3">
    <source>
        <dbReference type="Proteomes" id="UP000749559"/>
    </source>
</evidence>
<evidence type="ECO:0000313" key="2">
    <source>
        <dbReference type="EMBL" id="CAH1778256.1"/>
    </source>
</evidence>
<dbReference type="FunFam" id="3.40.50.150:FF:000554">
    <property type="entry name" value="Cation-transporting ATPase"/>
    <property type="match status" value="1"/>
</dbReference>
<feature type="non-terminal residue" evidence="2">
    <location>
        <position position="343"/>
    </location>
</feature>
<evidence type="ECO:0000256" key="1">
    <source>
        <dbReference type="ARBA" id="ARBA00010815"/>
    </source>
</evidence>
<organism evidence="2 3">
    <name type="scientific">Owenia fusiformis</name>
    <name type="common">Polychaete worm</name>
    <dbReference type="NCBI Taxonomy" id="6347"/>
    <lineage>
        <taxon>Eukaryota</taxon>
        <taxon>Metazoa</taxon>
        <taxon>Spiralia</taxon>
        <taxon>Lophotrochozoa</taxon>
        <taxon>Annelida</taxon>
        <taxon>Polychaeta</taxon>
        <taxon>Sedentaria</taxon>
        <taxon>Canalipalpata</taxon>
        <taxon>Sabellida</taxon>
        <taxon>Oweniida</taxon>
        <taxon>Oweniidae</taxon>
        <taxon>Owenia</taxon>
    </lineage>
</organism>
<dbReference type="PANTHER" id="PTHR43832">
    <property type="match status" value="1"/>
</dbReference>
<proteinExistence type="inferred from homology"/>
<dbReference type="Pfam" id="PF02353">
    <property type="entry name" value="CMAS"/>
    <property type="match status" value="1"/>
</dbReference>
<dbReference type="EMBL" id="CAIIXF020000002">
    <property type="protein sequence ID" value="CAH1778256.1"/>
    <property type="molecule type" value="Genomic_DNA"/>
</dbReference>
<protein>
    <submittedName>
        <fullName evidence="2">Uncharacterized protein</fullName>
    </submittedName>
</protein>
<accession>A0A8J1TIA3</accession>
<dbReference type="Proteomes" id="UP000749559">
    <property type="component" value="Unassembled WGS sequence"/>
</dbReference>
<dbReference type="PANTHER" id="PTHR43832:SF1">
    <property type="entry name" value="S-ADENOSYL-L-METHIONINE-DEPENDENT METHYLTRANSFERASES SUPERFAMILY PROTEIN"/>
    <property type="match status" value="1"/>
</dbReference>
<sequence length="343" mass="40029">VKMASDQMLREGVRQNLANWIRKLECNGDVEKQHEFKQRFLRKLRDSKIAIETKTANEQHYEVPTDFFITVLGERLKYSCGLWPKGVTTLEASENAMLKVTCERAQVQNGQTIMDLGCGWGSLAFYICENYPQCNVVCVSNSNTQRKLIQGRAKERGFSKRLECITADANVFITQRRFDRIISIEMFEHMKNYQELMGRVSSWLNPGGMLFTQILCHKEFPYQFDTKKGSDTEWMARNFFSGGTMPSADLFLYFQDDLVCVDHWRINGCNYSKTLEAWLVKMDERIGKVKPIFEKAYGADEVDQQVFNWRLFFIFCSEVFGYKDGNEWIVAHHLFKKRMSSQL</sequence>